<evidence type="ECO:0000256" key="1">
    <source>
        <dbReference type="SAM" id="Phobius"/>
    </source>
</evidence>
<reference evidence="2" key="1">
    <citation type="submission" date="2020-10" db="EMBL/GenBank/DDBJ databases">
        <authorList>
            <person name="Gilroy R."/>
        </authorList>
    </citation>
    <scope>NUCLEOTIDE SEQUENCE</scope>
    <source>
        <strain evidence="2">ChiSxjej2B14-8506</strain>
    </source>
</reference>
<organism evidence="2 3">
    <name type="scientific">Candidatus Fimadaptatus faecigallinarum</name>
    <dbReference type="NCBI Taxonomy" id="2840814"/>
    <lineage>
        <taxon>Bacteria</taxon>
        <taxon>Bacillati</taxon>
        <taxon>Bacillota</taxon>
        <taxon>Clostridia</taxon>
        <taxon>Eubacteriales</taxon>
        <taxon>Candidatus Fimadaptatus</taxon>
    </lineage>
</organism>
<dbReference type="EMBL" id="DVNK01000032">
    <property type="protein sequence ID" value="HIU46579.1"/>
    <property type="molecule type" value="Genomic_DNA"/>
</dbReference>
<keyword evidence="1" id="KW-1133">Transmembrane helix</keyword>
<name>A0A9D1S446_9FIRM</name>
<feature type="transmembrane region" description="Helical" evidence="1">
    <location>
        <begin position="46"/>
        <end position="64"/>
    </location>
</feature>
<proteinExistence type="predicted"/>
<dbReference type="AlphaFoldDB" id="A0A9D1S446"/>
<accession>A0A9D1S446</accession>
<evidence type="ECO:0000313" key="3">
    <source>
        <dbReference type="Proteomes" id="UP000824123"/>
    </source>
</evidence>
<sequence length="108" mass="11178">MPAIGPPAEWRQIDLDFAVFVTSRMLAVVPALWFVGWLLKQSKLPNALIPFVLAALGAVAGVLIDGPSANSVVQGILAAAAAVFGHQAVKQGTTIVARQSHDEPGPAA</sequence>
<dbReference type="InterPro" id="IPR032111">
    <property type="entry name" value="Clostridium_phage_holin"/>
</dbReference>
<keyword evidence="1" id="KW-0472">Membrane</keyword>
<reference evidence="2" key="2">
    <citation type="journal article" date="2021" name="PeerJ">
        <title>Extensive microbial diversity within the chicken gut microbiome revealed by metagenomics and culture.</title>
        <authorList>
            <person name="Gilroy R."/>
            <person name="Ravi A."/>
            <person name="Getino M."/>
            <person name="Pursley I."/>
            <person name="Horton D.L."/>
            <person name="Alikhan N.F."/>
            <person name="Baker D."/>
            <person name="Gharbi K."/>
            <person name="Hall N."/>
            <person name="Watson M."/>
            <person name="Adriaenssens E.M."/>
            <person name="Foster-Nyarko E."/>
            <person name="Jarju S."/>
            <person name="Secka A."/>
            <person name="Antonio M."/>
            <person name="Oren A."/>
            <person name="Chaudhuri R.R."/>
            <person name="La Ragione R."/>
            <person name="Hildebrand F."/>
            <person name="Pallen M.J."/>
        </authorList>
    </citation>
    <scope>NUCLEOTIDE SEQUENCE</scope>
    <source>
        <strain evidence="2">ChiSxjej2B14-8506</strain>
    </source>
</reference>
<gene>
    <name evidence="2" type="ORF">IAC59_04900</name>
</gene>
<dbReference type="Proteomes" id="UP000824123">
    <property type="component" value="Unassembled WGS sequence"/>
</dbReference>
<dbReference type="Pfam" id="PF16079">
    <property type="entry name" value="Phage_holin_5_2"/>
    <property type="match status" value="1"/>
</dbReference>
<feature type="transmembrane region" description="Helical" evidence="1">
    <location>
        <begin position="17"/>
        <end position="39"/>
    </location>
</feature>
<keyword evidence="1" id="KW-0812">Transmembrane</keyword>
<protein>
    <submittedName>
        <fullName evidence="2">Phage holin family protein</fullName>
    </submittedName>
</protein>
<comment type="caution">
    <text evidence="2">The sequence shown here is derived from an EMBL/GenBank/DDBJ whole genome shotgun (WGS) entry which is preliminary data.</text>
</comment>
<evidence type="ECO:0000313" key="2">
    <source>
        <dbReference type="EMBL" id="HIU46579.1"/>
    </source>
</evidence>